<dbReference type="GO" id="GO:0005524">
    <property type="term" value="F:ATP binding"/>
    <property type="evidence" value="ECO:0007669"/>
    <property type="project" value="UniProtKB-UniRule"/>
</dbReference>
<dbReference type="PROSITE" id="PS50975">
    <property type="entry name" value="ATP_GRASP"/>
    <property type="match status" value="1"/>
</dbReference>
<dbReference type="SUPFAM" id="SSF52440">
    <property type="entry name" value="PreATP-grasp domain"/>
    <property type="match status" value="1"/>
</dbReference>
<keyword evidence="10" id="KW-0464">Manganese</keyword>
<dbReference type="SUPFAM" id="SSF56059">
    <property type="entry name" value="Glutathione synthetase ATP-binding domain-like"/>
    <property type="match status" value="1"/>
</dbReference>
<evidence type="ECO:0000313" key="17">
    <source>
        <dbReference type="EMBL" id="MBJ6727013.1"/>
    </source>
</evidence>
<evidence type="ECO:0000256" key="5">
    <source>
        <dbReference type="ARBA" id="ARBA00022598"/>
    </source>
</evidence>
<dbReference type="Gene3D" id="3.30.470.20">
    <property type="entry name" value="ATP-grasp fold, B domain"/>
    <property type="match status" value="1"/>
</dbReference>
<dbReference type="InterPro" id="IPR020561">
    <property type="entry name" value="PRibGlycinamid_synth_ATP-grasp"/>
</dbReference>
<dbReference type="PROSITE" id="PS00184">
    <property type="entry name" value="GARS"/>
    <property type="match status" value="1"/>
</dbReference>
<comment type="cofactor">
    <cofactor evidence="1">
        <name>Mn(2+)</name>
        <dbReference type="ChEBI" id="CHEBI:29035"/>
    </cofactor>
</comment>
<dbReference type="InterPro" id="IPR013815">
    <property type="entry name" value="ATP_grasp_subdomain_1"/>
</dbReference>
<dbReference type="Gene3D" id="3.90.600.10">
    <property type="entry name" value="Phosphoribosylglycinamide synthetase, C-terminal domain"/>
    <property type="match status" value="1"/>
</dbReference>
<comment type="caution">
    <text evidence="17">The sequence shown here is derived from an EMBL/GenBank/DDBJ whole genome shotgun (WGS) entry which is preliminary data.</text>
</comment>
<dbReference type="InterPro" id="IPR037123">
    <property type="entry name" value="PRibGlycinamide_synth_C_sf"/>
</dbReference>
<evidence type="ECO:0000259" key="16">
    <source>
        <dbReference type="PROSITE" id="PS50975"/>
    </source>
</evidence>
<organism evidence="17 18">
    <name type="scientific">Geomesophilobacter sediminis</name>
    <dbReference type="NCBI Taxonomy" id="2798584"/>
    <lineage>
        <taxon>Bacteria</taxon>
        <taxon>Pseudomonadati</taxon>
        <taxon>Thermodesulfobacteriota</taxon>
        <taxon>Desulfuromonadia</taxon>
        <taxon>Geobacterales</taxon>
        <taxon>Geobacteraceae</taxon>
        <taxon>Geomesophilobacter</taxon>
    </lineage>
</organism>
<comment type="pathway">
    <text evidence="3 14">Purine metabolism; IMP biosynthesis via de novo pathway; N(1)-(5-phospho-D-ribosyl)glycinamide from 5-phospho-alpha-D-ribose 1-diphosphate: step 2/2.</text>
</comment>
<accession>A0A8J7M1K8</accession>
<evidence type="ECO:0000256" key="3">
    <source>
        <dbReference type="ARBA" id="ARBA00005174"/>
    </source>
</evidence>
<name>A0A8J7M1K8_9BACT</name>
<dbReference type="InterPro" id="IPR016185">
    <property type="entry name" value="PreATP-grasp_dom_sf"/>
</dbReference>
<dbReference type="Proteomes" id="UP000636888">
    <property type="component" value="Unassembled WGS sequence"/>
</dbReference>
<evidence type="ECO:0000256" key="1">
    <source>
        <dbReference type="ARBA" id="ARBA00001936"/>
    </source>
</evidence>
<dbReference type="GO" id="GO:0009113">
    <property type="term" value="P:purine nucleobase biosynthetic process"/>
    <property type="evidence" value="ECO:0007669"/>
    <property type="project" value="InterPro"/>
</dbReference>
<dbReference type="PANTHER" id="PTHR43472">
    <property type="entry name" value="PHOSPHORIBOSYLAMINE--GLYCINE LIGASE"/>
    <property type="match status" value="1"/>
</dbReference>
<evidence type="ECO:0000256" key="6">
    <source>
        <dbReference type="ARBA" id="ARBA00022723"/>
    </source>
</evidence>
<keyword evidence="5 14" id="KW-0436">Ligase</keyword>
<dbReference type="Pfam" id="PF02844">
    <property type="entry name" value="GARS_N"/>
    <property type="match status" value="1"/>
</dbReference>
<dbReference type="FunFam" id="3.30.470.20:FF:000018">
    <property type="entry name" value="Trifunctional purine biosynthetic protein adenosine-3"/>
    <property type="match status" value="1"/>
</dbReference>
<dbReference type="EC" id="6.3.4.13" evidence="4 14"/>
<evidence type="ECO:0000256" key="14">
    <source>
        <dbReference type="HAMAP-Rule" id="MF_00138"/>
    </source>
</evidence>
<reference evidence="17" key="1">
    <citation type="submission" date="2020-12" db="EMBL/GenBank/DDBJ databases">
        <title>Geomonas sp. Red875, isolated from river sediment.</title>
        <authorList>
            <person name="Xu Z."/>
            <person name="Zhang Z."/>
            <person name="Masuda Y."/>
            <person name="Itoh H."/>
            <person name="Senoo K."/>
        </authorList>
    </citation>
    <scope>NUCLEOTIDE SEQUENCE</scope>
    <source>
        <strain evidence="17">Red875</strain>
    </source>
</reference>
<evidence type="ECO:0000256" key="2">
    <source>
        <dbReference type="ARBA" id="ARBA00001946"/>
    </source>
</evidence>
<dbReference type="EMBL" id="JAEMHM010000019">
    <property type="protein sequence ID" value="MBJ6727013.1"/>
    <property type="molecule type" value="Genomic_DNA"/>
</dbReference>
<dbReference type="FunFam" id="3.30.1490.20:FF:000006">
    <property type="entry name" value="phosphoribosylamine--glycine ligase, chloroplastic-like"/>
    <property type="match status" value="1"/>
</dbReference>
<dbReference type="SMART" id="SM01209">
    <property type="entry name" value="GARS_A"/>
    <property type="match status" value="1"/>
</dbReference>
<evidence type="ECO:0000256" key="4">
    <source>
        <dbReference type="ARBA" id="ARBA00013255"/>
    </source>
</evidence>
<evidence type="ECO:0000256" key="15">
    <source>
        <dbReference type="PROSITE-ProRule" id="PRU00409"/>
    </source>
</evidence>
<dbReference type="InterPro" id="IPR011054">
    <property type="entry name" value="Rudment_hybrid_motif"/>
</dbReference>
<proteinExistence type="inferred from homology"/>
<dbReference type="FunFam" id="3.90.600.10:FF:000001">
    <property type="entry name" value="Trifunctional purine biosynthetic protein adenosine-3"/>
    <property type="match status" value="1"/>
</dbReference>
<dbReference type="UniPathway" id="UPA00074">
    <property type="reaction ID" value="UER00125"/>
</dbReference>
<evidence type="ECO:0000256" key="10">
    <source>
        <dbReference type="ARBA" id="ARBA00023211"/>
    </source>
</evidence>
<dbReference type="InterPro" id="IPR011761">
    <property type="entry name" value="ATP-grasp"/>
</dbReference>
<dbReference type="InterPro" id="IPR020559">
    <property type="entry name" value="PRibGlycinamide_synth_CS"/>
</dbReference>
<dbReference type="Gene3D" id="3.40.50.20">
    <property type="match status" value="1"/>
</dbReference>
<dbReference type="HAMAP" id="MF_00138">
    <property type="entry name" value="GARS"/>
    <property type="match status" value="1"/>
</dbReference>
<dbReference type="InterPro" id="IPR000115">
    <property type="entry name" value="PRibGlycinamide_synth"/>
</dbReference>
<dbReference type="SUPFAM" id="SSF51246">
    <property type="entry name" value="Rudiment single hybrid motif"/>
    <property type="match status" value="1"/>
</dbReference>
<evidence type="ECO:0000313" key="18">
    <source>
        <dbReference type="Proteomes" id="UP000636888"/>
    </source>
</evidence>
<comment type="catalytic activity">
    <reaction evidence="14">
        <text>5-phospho-beta-D-ribosylamine + glycine + ATP = N(1)-(5-phospho-beta-D-ribosyl)glycinamide + ADP + phosphate + H(+)</text>
        <dbReference type="Rhea" id="RHEA:17453"/>
        <dbReference type="ChEBI" id="CHEBI:15378"/>
        <dbReference type="ChEBI" id="CHEBI:30616"/>
        <dbReference type="ChEBI" id="CHEBI:43474"/>
        <dbReference type="ChEBI" id="CHEBI:57305"/>
        <dbReference type="ChEBI" id="CHEBI:58681"/>
        <dbReference type="ChEBI" id="CHEBI:143788"/>
        <dbReference type="ChEBI" id="CHEBI:456216"/>
        <dbReference type="EC" id="6.3.4.13"/>
    </reaction>
</comment>
<keyword evidence="18" id="KW-1185">Reference proteome</keyword>
<dbReference type="GO" id="GO:0004637">
    <property type="term" value="F:phosphoribosylamine-glycine ligase activity"/>
    <property type="evidence" value="ECO:0007669"/>
    <property type="project" value="UniProtKB-UniRule"/>
</dbReference>
<evidence type="ECO:0000256" key="13">
    <source>
        <dbReference type="ARBA" id="ARBA00042864"/>
    </source>
</evidence>
<dbReference type="GO" id="GO:0046872">
    <property type="term" value="F:metal ion binding"/>
    <property type="evidence" value="ECO:0007669"/>
    <property type="project" value="UniProtKB-KW"/>
</dbReference>
<dbReference type="SMART" id="SM01210">
    <property type="entry name" value="GARS_C"/>
    <property type="match status" value="1"/>
</dbReference>
<keyword evidence="8 14" id="KW-0658">Purine biosynthesis</keyword>
<dbReference type="GO" id="GO:0006189">
    <property type="term" value="P:'de novo' IMP biosynthetic process"/>
    <property type="evidence" value="ECO:0007669"/>
    <property type="project" value="UniProtKB-UniRule"/>
</dbReference>
<keyword evidence="7 15" id="KW-0547">Nucleotide-binding</keyword>
<gene>
    <name evidence="14 17" type="primary">purD</name>
    <name evidence="17" type="ORF">JFN93_20065</name>
</gene>
<sequence length="424" mass="44783">MKILVIGSGGREHALVWKIAQSPLVKKVYCAPGNPGTAELAENVAIAVDDLPGLLKFAQDNAIDLTVVGPELPLSLGLVDLFEDNGLKAFGARKNAALIEASKAFSKDLMHKYNVPTAAYGVFTEVQPAIEFIDRTGIPIVIKADGLAAGKGVIIAQTREEAVATVEDMLSGNAFGSAGSRVVVEEFLKGEEASFLAFTDGKNIIPLASAQDHKAVFDGDKGPNTGGMGAYSPAPVVTQSIHDKAMAEVMRRTVDGMAAEGRPYRGVLYAGLMIDGENVKTLEFNARFGDPECQPLLMRMKSDIVPVLMAVASGDISKVQVEWHDKAAVCVVLAAEGYPGDYRKGDVISGMGDAAQLEELVVFHAGTKSQDGKIVTNGGRVLGVTALGTTVKDAIDRAYQGVARISWPGMHCRKDIGAKAMTRG</sequence>
<dbReference type="RefSeq" id="WP_199385930.1">
    <property type="nucleotide sequence ID" value="NZ_JAEMHM010000019.1"/>
</dbReference>
<dbReference type="Pfam" id="PF02843">
    <property type="entry name" value="GARS_C"/>
    <property type="match status" value="1"/>
</dbReference>
<comment type="similarity">
    <text evidence="11 14">Belongs to the GARS family.</text>
</comment>
<feature type="domain" description="ATP-grasp" evidence="16">
    <location>
        <begin position="107"/>
        <end position="313"/>
    </location>
</feature>
<dbReference type="InterPro" id="IPR020562">
    <property type="entry name" value="PRibGlycinamide_synth_N"/>
</dbReference>
<dbReference type="PANTHER" id="PTHR43472:SF1">
    <property type="entry name" value="PHOSPHORIBOSYLAMINE--GLYCINE LIGASE, CHLOROPLASTIC"/>
    <property type="match status" value="1"/>
</dbReference>
<dbReference type="Gene3D" id="3.30.1490.20">
    <property type="entry name" value="ATP-grasp fold, A domain"/>
    <property type="match status" value="1"/>
</dbReference>
<evidence type="ECO:0000256" key="7">
    <source>
        <dbReference type="ARBA" id="ARBA00022741"/>
    </source>
</evidence>
<keyword evidence="6" id="KW-0479">Metal-binding</keyword>
<evidence type="ECO:0000256" key="11">
    <source>
        <dbReference type="ARBA" id="ARBA00038345"/>
    </source>
</evidence>
<evidence type="ECO:0000256" key="9">
    <source>
        <dbReference type="ARBA" id="ARBA00022840"/>
    </source>
</evidence>
<dbReference type="NCBIfam" id="TIGR00877">
    <property type="entry name" value="purD"/>
    <property type="match status" value="1"/>
</dbReference>
<keyword evidence="9 15" id="KW-0067">ATP-binding</keyword>
<evidence type="ECO:0000256" key="8">
    <source>
        <dbReference type="ARBA" id="ARBA00022755"/>
    </source>
</evidence>
<dbReference type="InterPro" id="IPR020560">
    <property type="entry name" value="PRibGlycinamide_synth_C-dom"/>
</dbReference>
<evidence type="ECO:0000256" key="12">
    <source>
        <dbReference type="ARBA" id="ARBA00042242"/>
    </source>
</evidence>
<dbReference type="FunFam" id="3.40.50.20:FF:000006">
    <property type="entry name" value="Phosphoribosylamine--glycine ligase, chloroplastic"/>
    <property type="match status" value="1"/>
</dbReference>
<dbReference type="AlphaFoldDB" id="A0A8J7M1K8"/>
<dbReference type="Pfam" id="PF01071">
    <property type="entry name" value="GARS_A"/>
    <property type="match status" value="1"/>
</dbReference>
<protein>
    <recommendedName>
        <fullName evidence="4 14">Phosphoribosylamine--glycine ligase</fullName>
        <ecNumber evidence="4 14">6.3.4.13</ecNumber>
    </recommendedName>
    <alternativeName>
        <fullName evidence="14">GARS</fullName>
    </alternativeName>
    <alternativeName>
        <fullName evidence="12 14">Glycinamide ribonucleotide synthetase</fullName>
    </alternativeName>
    <alternativeName>
        <fullName evidence="13 14">Phosphoribosylglycinamide synthetase</fullName>
    </alternativeName>
</protein>
<comment type="cofactor">
    <cofactor evidence="2">
        <name>Mg(2+)</name>
        <dbReference type="ChEBI" id="CHEBI:18420"/>
    </cofactor>
</comment>